<keyword evidence="2" id="KW-1185">Reference proteome</keyword>
<reference evidence="1 2" key="1">
    <citation type="submission" date="2018-06" db="EMBL/GenBank/DDBJ databases">
        <title>Rhizobium wuzhouense sp. nov., isolated from roots of Oryza officinalis.</title>
        <authorList>
            <person name="Yuan T."/>
        </authorList>
    </citation>
    <scope>NUCLEOTIDE SEQUENCE [LARGE SCALE GENOMIC DNA]</scope>
    <source>
        <strain evidence="1 2">W44</strain>
    </source>
</reference>
<name>A0ABX5NME3_9HYPH</name>
<dbReference type="Proteomes" id="UP000247536">
    <property type="component" value="Unassembled WGS sequence"/>
</dbReference>
<proteinExistence type="predicted"/>
<organism evidence="1 2">
    <name type="scientific">Rhizobium wuzhouense</name>
    <dbReference type="NCBI Taxonomy" id="1986026"/>
    <lineage>
        <taxon>Bacteria</taxon>
        <taxon>Pseudomonadati</taxon>
        <taxon>Pseudomonadota</taxon>
        <taxon>Alphaproteobacteria</taxon>
        <taxon>Hyphomicrobiales</taxon>
        <taxon>Rhizobiaceae</taxon>
        <taxon>Rhizobium/Agrobacterium group</taxon>
        <taxon>Rhizobium</taxon>
    </lineage>
</organism>
<accession>A0ABX5NME3</accession>
<evidence type="ECO:0000313" key="2">
    <source>
        <dbReference type="Proteomes" id="UP000247536"/>
    </source>
</evidence>
<comment type="caution">
    <text evidence="1">The sequence shown here is derived from an EMBL/GenBank/DDBJ whole genome shotgun (WGS) entry which is preliminary data.</text>
</comment>
<dbReference type="EMBL" id="QJRY01000007">
    <property type="protein sequence ID" value="PYB71253.1"/>
    <property type="molecule type" value="Genomic_DNA"/>
</dbReference>
<evidence type="ECO:0000313" key="1">
    <source>
        <dbReference type="EMBL" id="PYB71253.1"/>
    </source>
</evidence>
<gene>
    <name evidence="1" type="ORF">DMY87_17975</name>
</gene>
<dbReference type="RefSeq" id="WP_133253032.1">
    <property type="nucleotide sequence ID" value="NZ_QJRY01000007.1"/>
</dbReference>
<protein>
    <submittedName>
        <fullName evidence="1">Uncharacterized protein</fullName>
    </submittedName>
</protein>
<sequence length="250" mass="26904">MAFGDIYSWHAEAVSVSIFGGEPTGARSLADLFGAAFGMRCTQLNESMQVHGRVGQAAAQDAGVTKVLVVQPGRFDVNIQGVETILAASAAPPTVADVTQAIDLSVAAAKRLLQVVPDPIRLALNVRLVSHERNLRDANKKILSVLPVKIPLDSQSDFLLQLNNPLKTEGVSINRIVKWSVEIIQLISATTIGSGFAPTQTFSQFFSAFTHLDFNTVASHIPMEIAQATNSLDVLASEVVKARRNSLRFK</sequence>